<evidence type="ECO:0000313" key="3">
    <source>
        <dbReference type="EMBL" id="KAL3810656.1"/>
    </source>
</evidence>
<dbReference type="EMBL" id="JALLPB020000313">
    <property type="protein sequence ID" value="KAL3810656.1"/>
    <property type="molecule type" value="Genomic_DNA"/>
</dbReference>
<feature type="compositionally biased region" description="Polar residues" evidence="1">
    <location>
        <begin position="18"/>
        <end position="31"/>
    </location>
</feature>
<feature type="compositionally biased region" description="Low complexity" evidence="1">
    <location>
        <begin position="93"/>
        <end position="112"/>
    </location>
</feature>
<evidence type="ECO:0000256" key="1">
    <source>
        <dbReference type="SAM" id="MobiDB-lite"/>
    </source>
</evidence>
<organism evidence="3 4">
    <name type="scientific">Cyclostephanos tholiformis</name>
    <dbReference type="NCBI Taxonomy" id="382380"/>
    <lineage>
        <taxon>Eukaryota</taxon>
        <taxon>Sar</taxon>
        <taxon>Stramenopiles</taxon>
        <taxon>Ochrophyta</taxon>
        <taxon>Bacillariophyta</taxon>
        <taxon>Coscinodiscophyceae</taxon>
        <taxon>Thalassiosirophycidae</taxon>
        <taxon>Stephanodiscales</taxon>
        <taxon>Stephanodiscaceae</taxon>
        <taxon>Cyclostephanos</taxon>
    </lineage>
</organism>
<feature type="region of interest" description="Disordered" evidence="1">
    <location>
        <begin position="1"/>
        <end position="128"/>
    </location>
</feature>
<protein>
    <submittedName>
        <fullName evidence="3">Uncharacterized protein</fullName>
    </submittedName>
</protein>
<evidence type="ECO:0000313" key="4">
    <source>
        <dbReference type="Proteomes" id="UP001530377"/>
    </source>
</evidence>
<reference evidence="3 4" key="1">
    <citation type="submission" date="2024-10" db="EMBL/GenBank/DDBJ databases">
        <title>Updated reference genomes for cyclostephanoid diatoms.</title>
        <authorList>
            <person name="Roberts W.R."/>
            <person name="Alverson A.J."/>
        </authorList>
    </citation>
    <scope>NUCLEOTIDE SEQUENCE [LARGE SCALE GENOMIC DNA]</scope>
    <source>
        <strain evidence="3 4">AJA228-03</strain>
    </source>
</reference>
<keyword evidence="2" id="KW-0812">Transmembrane</keyword>
<dbReference type="Proteomes" id="UP001530377">
    <property type="component" value="Unassembled WGS sequence"/>
</dbReference>
<comment type="caution">
    <text evidence="3">The sequence shown here is derived from an EMBL/GenBank/DDBJ whole genome shotgun (WGS) entry which is preliminary data.</text>
</comment>
<keyword evidence="2" id="KW-0472">Membrane</keyword>
<evidence type="ECO:0000256" key="2">
    <source>
        <dbReference type="SAM" id="Phobius"/>
    </source>
</evidence>
<proteinExistence type="predicted"/>
<keyword evidence="2" id="KW-1133">Transmembrane helix</keyword>
<sequence>MSTNRRNSEDDSVFDWGNRSSSNFGPFQSKGSTGGGSSDENPPPSSRYDPRAMSRIVDINDLVDDSSGDDSDDDGGIIGHSVGIGSVIGGVGRSSRSKSSSSGPGKLDPSSSNDGNDGRSMKGTGPNAPGGVSLGQALILSSLVAIIAAASVAIGYAVVGPNPPAPSSTSTDYDDDSSGLSRAYMGAEGGGEQKLLEIAERVVVACSEENLDSDMSDCRALCRDRACCFDDDVDRSCADDERWNCAAYAGCANILDGVPIGGEDEDEE</sequence>
<feature type="transmembrane region" description="Helical" evidence="2">
    <location>
        <begin position="137"/>
        <end position="159"/>
    </location>
</feature>
<feature type="compositionally biased region" description="Acidic residues" evidence="1">
    <location>
        <begin position="61"/>
        <end position="75"/>
    </location>
</feature>
<keyword evidence="4" id="KW-1185">Reference proteome</keyword>
<name>A0ABD3RJH1_9STRA</name>
<gene>
    <name evidence="3" type="ORF">ACHAXA_001045</name>
</gene>
<accession>A0ABD3RJH1</accession>
<dbReference type="AlphaFoldDB" id="A0ABD3RJH1"/>